<gene>
    <name evidence="2" type="ORF">CKF58_01040</name>
</gene>
<comment type="caution">
    <text evidence="2">The sequence shown here is derived from an EMBL/GenBank/DDBJ whole genome shotgun (WGS) entry which is preliminary data.</text>
</comment>
<reference evidence="2 3" key="1">
    <citation type="submission" date="2017-08" db="EMBL/GenBank/DDBJ databases">
        <title>Reclassification of Bisgaard taxon 37 and 44.</title>
        <authorList>
            <person name="Christensen H."/>
        </authorList>
    </citation>
    <scope>NUCLEOTIDE SEQUENCE [LARGE SCALE GENOMIC DNA]</scope>
    <source>
        <strain evidence="2 3">111</strain>
    </source>
</reference>
<dbReference type="AlphaFoldDB" id="A0A3A1YTA8"/>
<dbReference type="InterPro" id="IPR049874">
    <property type="entry name" value="ROK_cs"/>
</dbReference>
<proteinExistence type="predicted"/>
<dbReference type="EMBL" id="NRJG01000018">
    <property type="protein sequence ID" value="RIY40150.1"/>
    <property type="molecule type" value="Genomic_DNA"/>
</dbReference>
<dbReference type="InterPro" id="IPR043129">
    <property type="entry name" value="ATPase_NBD"/>
</dbReference>
<dbReference type="PROSITE" id="PS01125">
    <property type="entry name" value="ROK"/>
    <property type="match status" value="1"/>
</dbReference>
<dbReference type="SUPFAM" id="SSF53067">
    <property type="entry name" value="Actin-like ATPase domain"/>
    <property type="match status" value="1"/>
</dbReference>
<dbReference type="InterPro" id="IPR000600">
    <property type="entry name" value="ROK"/>
</dbReference>
<dbReference type="PANTHER" id="PTHR18964">
    <property type="entry name" value="ROK (REPRESSOR, ORF, KINASE) FAMILY"/>
    <property type="match status" value="1"/>
</dbReference>
<sequence length="297" mass="31907">MKVLAIDIGGTKVASALIDNNLNITERKQFASKNDHTEQTFEEFFVQVLAEYNPNDYVAIAIGTAGIVNKGIFTCLTKTSIGYLDNFKFNEMFERISGGKPVVALNDAQAATYAEYCTAQIPNMCFITVSTGVGGGFILQDDILLGAASRAGHIGHMLIKTPSAVKQIWGDYAIVEDIASGTAIAAATKSWEKPLTTKEVFEGQEAGDPECDAIVKGAVEAIAQMIANIVISYDIQDFFLGGSVALHTNFISQVEKAIASMPEQYHARLYKAQHGADAGLIGAAAYYFRRALGGLDE</sequence>
<accession>A0A3A1YTA8</accession>
<evidence type="ECO:0008006" key="4">
    <source>
        <dbReference type="Google" id="ProtNLM"/>
    </source>
</evidence>
<dbReference type="Pfam" id="PF00480">
    <property type="entry name" value="ROK"/>
    <property type="match status" value="1"/>
</dbReference>
<organism evidence="2 3">
    <name type="scientific">Psittacicella hinzii</name>
    <dbReference type="NCBI Taxonomy" id="2028575"/>
    <lineage>
        <taxon>Bacteria</taxon>
        <taxon>Pseudomonadati</taxon>
        <taxon>Pseudomonadota</taxon>
        <taxon>Gammaproteobacteria</taxon>
        <taxon>Pasteurellales</taxon>
        <taxon>Psittacicellaceae</taxon>
        <taxon>Psittacicella</taxon>
    </lineage>
</organism>
<protein>
    <recommendedName>
        <fullName evidence="4">ROK family protein</fullName>
    </recommendedName>
</protein>
<dbReference type="Gene3D" id="3.30.420.40">
    <property type="match status" value="2"/>
</dbReference>
<dbReference type="Proteomes" id="UP000265916">
    <property type="component" value="Unassembled WGS sequence"/>
</dbReference>
<dbReference type="RefSeq" id="WP_119530136.1">
    <property type="nucleotide sequence ID" value="NZ_JBHSSP010000023.1"/>
</dbReference>
<evidence type="ECO:0000313" key="3">
    <source>
        <dbReference type="Proteomes" id="UP000265916"/>
    </source>
</evidence>
<keyword evidence="3" id="KW-1185">Reference proteome</keyword>
<dbReference type="GO" id="GO:0009384">
    <property type="term" value="F:N-acylmannosamine kinase activity"/>
    <property type="evidence" value="ECO:0007669"/>
    <property type="project" value="TreeGrafter"/>
</dbReference>
<dbReference type="GO" id="GO:0019262">
    <property type="term" value="P:N-acetylneuraminate catabolic process"/>
    <property type="evidence" value="ECO:0007669"/>
    <property type="project" value="TreeGrafter"/>
</dbReference>
<evidence type="ECO:0000256" key="1">
    <source>
        <dbReference type="ARBA" id="ARBA00023277"/>
    </source>
</evidence>
<name>A0A3A1YTA8_9GAMM</name>
<dbReference type="OrthoDB" id="8772678at2"/>
<evidence type="ECO:0000313" key="2">
    <source>
        <dbReference type="EMBL" id="RIY40150.1"/>
    </source>
</evidence>
<keyword evidence="1" id="KW-0119">Carbohydrate metabolism</keyword>
<dbReference type="PANTHER" id="PTHR18964:SF169">
    <property type="entry name" value="N-ACETYLMANNOSAMINE KINASE"/>
    <property type="match status" value="1"/>
</dbReference>